<evidence type="ECO:0000313" key="3">
    <source>
        <dbReference type="EMBL" id="TPX40862.1"/>
    </source>
</evidence>
<evidence type="ECO:0000256" key="1">
    <source>
        <dbReference type="SAM" id="MobiDB-lite"/>
    </source>
</evidence>
<dbReference type="VEuPathDB" id="FungiDB:SeMB42_g03831"/>
<feature type="region of interest" description="Disordered" evidence="1">
    <location>
        <begin position="211"/>
        <end position="259"/>
    </location>
</feature>
<comment type="caution">
    <text evidence="3">The sequence shown here is derived from an EMBL/GenBank/DDBJ whole genome shotgun (WGS) entry which is preliminary data.</text>
</comment>
<feature type="chain" id="PRO_5021228767" evidence="2">
    <location>
        <begin position="18"/>
        <end position="259"/>
    </location>
</feature>
<sequence>MRHSIIVIILLYAVTAAFAPGIRINRRSVWNLTPDVLNPIKSWIEFQLNSVMLEIQILNAPSLSASSISSDAIISIVQAGNYPRLPILDALQTSISFDALTSEVMSVQRYSVLELEIIALFHELILVCIDRDSTSLSTYYARNERNPELDPQILSRRVALNGQRQRHEPTAEEFRRAVVDRHAAIARRNANRPIESPPILYGTPVNPGSIGMNDAWSQNPFGSLPDTRAGSPVRDGSDMPLSPDSFGSTQMIDYTPDYR</sequence>
<keyword evidence="2" id="KW-0732">Signal</keyword>
<proteinExistence type="predicted"/>
<organism evidence="3 4">
    <name type="scientific">Synchytrium endobioticum</name>
    <dbReference type="NCBI Taxonomy" id="286115"/>
    <lineage>
        <taxon>Eukaryota</taxon>
        <taxon>Fungi</taxon>
        <taxon>Fungi incertae sedis</taxon>
        <taxon>Chytridiomycota</taxon>
        <taxon>Chytridiomycota incertae sedis</taxon>
        <taxon>Chytridiomycetes</taxon>
        <taxon>Synchytriales</taxon>
        <taxon>Synchytriaceae</taxon>
        <taxon>Synchytrium</taxon>
    </lineage>
</organism>
<dbReference type="EMBL" id="QEAM01000356">
    <property type="protein sequence ID" value="TPX40862.1"/>
    <property type="molecule type" value="Genomic_DNA"/>
</dbReference>
<dbReference type="Proteomes" id="UP000320475">
    <property type="component" value="Unassembled WGS sequence"/>
</dbReference>
<evidence type="ECO:0000313" key="4">
    <source>
        <dbReference type="Proteomes" id="UP000320475"/>
    </source>
</evidence>
<name>A0A507CP06_9FUNG</name>
<evidence type="ECO:0000256" key="2">
    <source>
        <dbReference type="SAM" id="SignalP"/>
    </source>
</evidence>
<protein>
    <submittedName>
        <fullName evidence="3">Uncharacterized protein</fullName>
    </submittedName>
</protein>
<reference evidence="3 4" key="1">
    <citation type="journal article" date="2019" name="Sci. Rep.">
        <title>Comparative genomics of chytrid fungi reveal insights into the obligate biotrophic and pathogenic lifestyle of Synchytrium endobioticum.</title>
        <authorList>
            <person name="van de Vossenberg B.T.L.H."/>
            <person name="Warris S."/>
            <person name="Nguyen H.D.T."/>
            <person name="van Gent-Pelzer M.P.E."/>
            <person name="Joly D.L."/>
            <person name="van de Geest H.C."/>
            <person name="Bonants P.J.M."/>
            <person name="Smith D.S."/>
            <person name="Levesque C.A."/>
            <person name="van der Lee T.A.J."/>
        </authorList>
    </citation>
    <scope>NUCLEOTIDE SEQUENCE [LARGE SCALE GENOMIC DNA]</scope>
    <source>
        <strain evidence="3 4">LEV6574</strain>
    </source>
</reference>
<dbReference type="AlphaFoldDB" id="A0A507CP06"/>
<gene>
    <name evidence="3" type="ORF">SeLEV6574_g06369</name>
</gene>
<feature type="signal peptide" evidence="2">
    <location>
        <begin position="1"/>
        <end position="17"/>
    </location>
</feature>
<accession>A0A507CP06</accession>